<proteinExistence type="predicted"/>
<dbReference type="AlphaFoldDB" id="A0A645I1D8"/>
<evidence type="ECO:0008006" key="3">
    <source>
        <dbReference type="Google" id="ProtNLM"/>
    </source>
</evidence>
<organism evidence="2">
    <name type="scientific">bioreactor metagenome</name>
    <dbReference type="NCBI Taxonomy" id="1076179"/>
    <lineage>
        <taxon>unclassified sequences</taxon>
        <taxon>metagenomes</taxon>
        <taxon>ecological metagenomes</taxon>
    </lineage>
</organism>
<name>A0A645I1D8_9ZZZZ</name>
<keyword evidence="1" id="KW-0472">Membrane</keyword>
<comment type="caution">
    <text evidence="2">The sequence shown here is derived from an EMBL/GenBank/DDBJ whole genome shotgun (WGS) entry which is preliminary data.</text>
</comment>
<protein>
    <recommendedName>
        <fullName evidence="3">DUF975 family protein</fullName>
    </recommendedName>
</protein>
<accession>A0A645I1D8</accession>
<reference evidence="2" key="1">
    <citation type="submission" date="2019-08" db="EMBL/GenBank/DDBJ databases">
        <authorList>
            <person name="Kucharzyk K."/>
            <person name="Murdoch R.W."/>
            <person name="Higgins S."/>
            <person name="Loffler F."/>
        </authorList>
    </citation>
    <scope>NUCLEOTIDE SEQUENCE</scope>
</reference>
<dbReference type="PANTHER" id="PTHR40076">
    <property type="entry name" value="MEMBRANE PROTEIN-RELATED"/>
    <property type="match status" value="1"/>
</dbReference>
<dbReference type="EMBL" id="VSSQ01104515">
    <property type="protein sequence ID" value="MPN44970.1"/>
    <property type="molecule type" value="Genomic_DNA"/>
</dbReference>
<dbReference type="Pfam" id="PF06161">
    <property type="entry name" value="DUF975"/>
    <property type="match status" value="1"/>
</dbReference>
<dbReference type="InterPro" id="IPR010380">
    <property type="entry name" value="DUF975"/>
</dbReference>
<dbReference type="PANTHER" id="PTHR40076:SF1">
    <property type="entry name" value="MEMBRANE PROTEIN"/>
    <property type="match status" value="1"/>
</dbReference>
<keyword evidence="1" id="KW-1133">Transmembrane helix</keyword>
<evidence type="ECO:0000313" key="2">
    <source>
        <dbReference type="EMBL" id="MPN44970.1"/>
    </source>
</evidence>
<feature type="transmembrane region" description="Helical" evidence="1">
    <location>
        <begin position="6"/>
        <end position="24"/>
    </location>
</feature>
<keyword evidence="1" id="KW-0812">Transmembrane</keyword>
<sequence>MFTMTLRIILWSLLLIIPGIIKTYEYSMIPYLLCRNPEIPTEEAFAQSRLLTSGKKASLFVLGLSFIGWYILGSIPFGLGTPFVKAYESQTTAGIFNDWIRDTTPQY</sequence>
<evidence type="ECO:0000256" key="1">
    <source>
        <dbReference type="SAM" id="Phobius"/>
    </source>
</evidence>
<gene>
    <name evidence="2" type="ORF">SDC9_192537</name>
</gene>
<feature type="transmembrane region" description="Helical" evidence="1">
    <location>
        <begin position="59"/>
        <end position="79"/>
    </location>
</feature>